<dbReference type="OrthoDB" id="7475655at2"/>
<evidence type="ECO:0000313" key="2">
    <source>
        <dbReference type="Proteomes" id="UP000318801"/>
    </source>
</evidence>
<keyword evidence="2" id="KW-1185">Reference proteome</keyword>
<accession>A0A506U1R2</accession>
<dbReference type="Proteomes" id="UP000318801">
    <property type="component" value="Unassembled WGS sequence"/>
</dbReference>
<comment type="caution">
    <text evidence="1">The sequence shown here is derived from an EMBL/GenBank/DDBJ whole genome shotgun (WGS) entry which is preliminary data.</text>
</comment>
<evidence type="ECO:0000313" key="1">
    <source>
        <dbReference type="EMBL" id="TPW28313.1"/>
    </source>
</evidence>
<reference evidence="1 2" key="1">
    <citation type="submission" date="2019-06" db="EMBL/GenBank/DDBJ databases">
        <authorList>
            <person name="Li M."/>
        </authorList>
    </citation>
    <scope>NUCLEOTIDE SEQUENCE [LARGE SCALE GENOMIC DNA]</scope>
    <source>
        <strain evidence="1 2">BGMRC2036</strain>
    </source>
</reference>
<dbReference type="AlphaFoldDB" id="A0A506U1R2"/>
<proteinExistence type="predicted"/>
<protein>
    <submittedName>
        <fullName evidence="1">Uncharacterized protein</fullName>
    </submittedName>
</protein>
<name>A0A506U1R2_9HYPH</name>
<organism evidence="1 2">
    <name type="scientific">Martelella alba</name>
    <dbReference type="NCBI Taxonomy" id="2590451"/>
    <lineage>
        <taxon>Bacteria</taxon>
        <taxon>Pseudomonadati</taxon>
        <taxon>Pseudomonadota</taxon>
        <taxon>Alphaproteobacteria</taxon>
        <taxon>Hyphomicrobiales</taxon>
        <taxon>Aurantimonadaceae</taxon>
        <taxon>Martelella</taxon>
    </lineage>
</organism>
<sequence length="59" mass="6317">MATVPYAGTVVAQEPRPGSQATYEASLAERRYAACDPDNRLIGKRCLRPTLPTIGVVAN</sequence>
<dbReference type="EMBL" id="VHLG01000013">
    <property type="protein sequence ID" value="TPW28313.1"/>
    <property type="molecule type" value="Genomic_DNA"/>
</dbReference>
<gene>
    <name evidence="1" type="ORF">FJU08_18230</name>
</gene>